<dbReference type="PANTHER" id="PTHR35596:SF1">
    <property type="entry name" value="MICROBIAL-TYPE PARG CATALYTIC DOMAIN-CONTAINING PROTEIN"/>
    <property type="match status" value="1"/>
</dbReference>
<dbReference type="AlphaFoldDB" id="A0A0U1M817"/>
<dbReference type="Gene3D" id="3.40.220.10">
    <property type="entry name" value="Leucine Aminopeptidase, subunit E, domain 1"/>
    <property type="match status" value="1"/>
</dbReference>
<dbReference type="SUPFAM" id="SSF52949">
    <property type="entry name" value="Macro domain-like"/>
    <property type="match status" value="1"/>
</dbReference>
<name>A0A0U1M817_TALIS</name>
<dbReference type="Proteomes" id="UP000054383">
    <property type="component" value="Unassembled WGS sequence"/>
</dbReference>
<evidence type="ECO:0000256" key="1">
    <source>
        <dbReference type="SAM" id="Phobius"/>
    </source>
</evidence>
<dbReference type="PIRSF" id="PIRSF014899">
    <property type="entry name" value="UCP014899"/>
    <property type="match status" value="1"/>
</dbReference>
<organism evidence="3 4">
    <name type="scientific">Talaromyces islandicus</name>
    <name type="common">Penicillium islandicum</name>
    <dbReference type="NCBI Taxonomy" id="28573"/>
    <lineage>
        <taxon>Eukaryota</taxon>
        <taxon>Fungi</taxon>
        <taxon>Dikarya</taxon>
        <taxon>Ascomycota</taxon>
        <taxon>Pezizomycotina</taxon>
        <taxon>Eurotiomycetes</taxon>
        <taxon>Eurotiomycetidae</taxon>
        <taxon>Eurotiales</taxon>
        <taxon>Trichocomaceae</taxon>
        <taxon>Talaromyces</taxon>
        <taxon>Talaromyces sect. Islandici</taxon>
    </lineage>
</organism>
<dbReference type="InterPro" id="IPR019261">
    <property type="entry name" value="PARG_cat_microbial"/>
</dbReference>
<evidence type="ECO:0000313" key="4">
    <source>
        <dbReference type="Proteomes" id="UP000054383"/>
    </source>
</evidence>
<dbReference type="InterPro" id="IPR012664">
    <property type="entry name" value="CHP02452"/>
</dbReference>
<dbReference type="STRING" id="28573.A0A0U1M817"/>
<keyword evidence="1" id="KW-1133">Transmembrane helix</keyword>
<gene>
    <name evidence="3" type="ORF">PISL3812_08158</name>
</gene>
<dbReference type="Pfam" id="PF10021">
    <property type="entry name" value="PARG_cat_microb"/>
    <property type="match status" value="1"/>
</dbReference>
<proteinExistence type="predicted"/>
<protein>
    <recommendedName>
        <fullName evidence="2">Microbial-type PARG catalytic domain-containing protein</fullName>
    </recommendedName>
</protein>
<feature type="transmembrane region" description="Helical" evidence="1">
    <location>
        <begin position="190"/>
        <end position="210"/>
    </location>
</feature>
<dbReference type="PANTHER" id="PTHR35596">
    <property type="entry name" value="DUF2263 DOMAIN-CONTAINING PROTEIN"/>
    <property type="match status" value="1"/>
</dbReference>
<evidence type="ECO:0000259" key="2">
    <source>
        <dbReference type="Pfam" id="PF10021"/>
    </source>
</evidence>
<reference evidence="3 4" key="1">
    <citation type="submission" date="2015-04" db="EMBL/GenBank/DDBJ databases">
        <authorList>
            <person name="Syromyatnikov M.Y."/>
            <person name="Popov V.N."/>
        </authorList>
    </citation>
    <scope>NUCLEOTIDE SEQUENCE [LARGE SCALE GENOMIC DNA]</scope>
    <source>
        <strain evidence="3">WF-38-12</strain>
    </source>
</reference>
<dbReference type="EMBL" id="CVMT01000009">
    <property type="protein sequence ID" value="CRG91110.1"/>
    <property type="molecule type" value="Genomic_DNA"/>
</dbReference>
<dbReference type="OrthoDB" id="9985428at2759"/>
<dbReference type="InterPro" id="IPR043472">
    <property type="entry name" value="Macro_dom-like"/>
</dbReference>
<accession>A0A0U1M817</accession>
<sequence length="265" mass="29082">MLFREQRQQTAKETQRLTPDIIASTPGATAESNFYTELLPPLQQSKTTRDTRVHIRNGDTFTVAQRLAAGGQTNVAVLNMASDRHPGGGWLRGALAQEEALCLRSTLAATLEDLHYPTPPIAATWSPGVVVFRDEVVNDCQILEKSQRFVVGVVSVAGLRRPPLTGDGLDYGSPEHTEIMRNKIRQILRVMAVNGVSCCVLGALGCGAFGNPPKRVATLFREIISENEFIGYFSEIIFAILDQRREGNIQVFEDVIGDFVIQGSQ</sequence>
<keyword evidence="1" id="KW-0812">Transmembrane</keyword>
<dbReference type="NCBIfam" id="TIGR02452">
    <property type="entry name" value="TIGR02452 family protein"/>
    <property type="match status" value="2"/>
</dbReference>
<keyword evidence="4" id="KW-1185">Reference proteome</keyword>
<keyword evidence="1" id="KW-0472">Membrane</keyword>
<evidence type="ECO:0000313" key="3">
    <source>
        <dbReference type="EMBL" id="CRG91110.1"/>
    </source>
</evidence>
<feature type="domain" description="Microbial-type PARG catalytic" evidence="2">
    <location>
        <begin position="23"/>
        <end position="134"/>
    </location>
</feature>
<dbReference type="OMA" id="HEVANCF"/>